<organism evidence="2 3">
    <name type="scientific">Paludisphaera mucosa</name>
    <dbReference type="NCBI Taxonomy" id="3030827"/>
    <lineage>
        <taxon>Bacteria</taxon>
        <taxon>Pseudomonadati</taxon>
        <taxon>Planctomycetota</taxon>
        <taxon>Planctomycetia</taxon>
        <taxon>Isosphaerales</taxon>
        <taxon>Isosphaeraceae</taxon>
        <taxon>Paludisphaera</taxon>
    </lineage>
</organism>
<keyword evidence="1" id="KW-0472">Membrane</keyword>
<dbReference type="RefSeq" id="WP_277859185.1">
    <property type="nucleotide sequence ID" value="NZ_JARRAG010000001.1"/>
</dbReference>
<evidence type="ECO:0000256" key="1">
    <source>
        <dbReference type="SAM" id="Phobius"/>
    </source>
</evidence>
<accession>A0ABT6F5N4</accession>
<sequence>MRLWFYAALSWTLLIMVLCWMPRAVVQKAGGETGFRLPNLDKLVHMALFMGFAFLWLMASRNPRRLLLVAAAGLALTVITELGQLSPLVNRDAGLADGTFDMLGVVLGGLAFVWLASRPSHAAALATRREAA</sequence>
<feature type="transmembrane region" description="Helical" evidence="1">
    <location>
        <begin position="98"/>
        <end position="116"/>
    </location>
</feature>
<feature type="transmembrane region" description="Helical" evidence="1">
    <location>
        <begin position="66"/>
        <end position="86"/>
    </location>
</feature>
<comment type="caution">
    <text evidence="2">The sequence shown here is derived from an EMBL/GenBank/DDBJ whole genome shotgun (WGS) entry which is preliminary data.</text>
</comment>
<name>A0ABT6F5N4_9BACT</name>
<keyword evidence="3" id="KW-1185">Reference proteome</keyword>
<proteinExistence type="predicted"/>
<dbReference type="Proteomes" id="UP001216907">
    <property type="component" value="Unassembled WGS sequence"/>
</dbReference>
<reference evidence="2 3" key="1">
    <citation type="submission" date="2023-03" db="EMBL/GenBank/DDBJ databases">
        <title>Paludisphaera mucosa sp. nov. a novel planctomycete from northern fen.</title>
        <authorList>
            <person name="Ivanova A."/>
        </authorList>
    </citation>
    <scope>NUCLEOTIDE SEQUENCE [LARGE SCALE GENOMIC DNA]</scope>
    <source>
        <strain evidence="2 3">Pla2</strain>
    </source>
</reference>
<keyword evidence="1" id="KW-1133">Transmembrane helix</keyword>
<evidence type="ECO:0000313" key="2">
    <source>
        <dbReference type="EMBL" id="MDG3002822.1"/>
    </source>
</evidence>
<dbReference type="EMBL" id="JARRAG010000001">
    <property type="protein sequence ID" value="MDG3002822.1"/>
    <property type="molecule type" value="Genomic_DNA"/>
</dbReference>
<protein>
    <submittedName>
        <fullName evidence="2">VanZ family protein</fullName>
    </submittedName>
</protein>
<keyword evidence="1" id="KW-0812">Transmembrane</keyword>
<feature type="transmembrane region" description="Helical" evidence="1">
    <location>
        <begin position="43"/>
        <end position="59"/>
    </location>
</feature>
<evidence type="ECO:0000313" key="3">
    <source>
        <dbReference type="Proteomes" id="UP001216907"/>
    </source>
</evidence>
<gene>
    <name evidence="2" type="ORF">PZE19_03390</name>
</gene>